<organism evidence="2 3">
    <name type="scientific">Diversispora eburnea</name>
    <dbReference type="NCBI Taxonomy" id="1213867"/>
    <lineage>
        <taxon>Eukaryota</taxon>
        <taxon>Fungi</taxon>
        <taxon>Fungi incertae sedis</taxon>
        <taxon>Mucoromycota</taxon>
        <taxon>Glomeromycotina</taxon>
        <taxon>Glomeromycetes</taxon>
        <taxon>Diversisporales</taxon>
        <taxon>Diversisporaceae</taxon>
        <taxon>Diversispora</taxon>
    </lineage>
</organism>
<reference evidence="2" key="1">
    <citation type="submission" date="2021-06" db="EMBL/GenBank/DDBJ databases">
        <authorList>
            <person name="Kallberg Y."/>
            <person name="Tangrot J."/>
            <person name="Rosling A."/>
        </authorList>
    </citation>
    <scope>NUCLEOTIDE SEQUENCE</scope>
    <source>
        <strain evidence="2">AZ414A</strain>
    </source>
</reference>
<name>A0A9N9G763_9GLOM</name>
<protein>
    <submittedName>
        <fullName evidence="2">2260_t:CDS:1</fullName>
    </submittedName>
</protein>
<comment type="caution">
    <text evidence="2">The sequence shown here is derived from an EMBL/GenBank/DDBJ whole genome shotgun (WGS) entry which is preliminary data.</text>
</comment>
<gene>
    <name evidence="2" type="ORF">DEBURN_LOCUS8623</name>
</gene>
<dbReference type="Proteomes" id="UP000789706">
    <property type="component" value="Unassembled WGS sequence"/>
</dbReference>
<evidence type="ECO:0000313" key="2">
    <source>
        <dbReference type="EMBL" id="CAG8582083.1"/>
    </source>
</evidence>
<sequence>MTTSKCLADELARRLRDVTERNVAVDAVPGEGEEEDDVVKFEKDVDNADIAVEGRSSPRLKGTGTPQRGQVGTLTPSSEGGKLLQECCLGLECSEQ</sequence>
<feature type="compositionally biased region" description="Polar residues" evidence="1">
    <location>
        <begin position="64"/>
        <end position="77"/>
    </location>
</feature>
<feature type="region of interest" description="Disordered" evidence="1">
    <location>
        <begin position="54"/>
        <end position="77"/>
    </location>
</feature>
<proteinExistence type="predicted"/>
<accession>A0A9N9G763</accession>
<evidence type="ECO:0000256" key="1">
    <source>
        <dbReference type="SAM" id="MobiDB-lite"/>
    </source>
</evidence>
<evidence type="ECO:0000313" key="3">
    <source>
        <dbReference type="Proteomes" id="UP000789706"/>
    </source>
</evidence>
<dbReference type="EMBL" id="CAJVPK010001326">
    <property type="protein sequence ID" value="CAG8582083.1"/>
    <property type="molecule type" value="Genomic_DNA"/>
</dbReference>
<keyword evidence="3" id="KW-1185">Reference proteome</keyword>
<dbReference type="AlphaFoldDB" id="A0A9N9G763"/>